<evidence type="ECO:0000313" key="2">
    <source>
        <dbReference type="Proteomes" id="UP000284379"/>
    </source>
</evidence>
<accession>A0A413VY28</accession>
<comment type="caution">
    <text evidence="1">The sequence shown here is derived from an EMBL/GenBank/DDBJ whole genome shotgun (WGS) entry which is preliminary data.</text>
</comment>
<dbReference type="RefSeq" id="WP_122200709.1">
    <property type="nucleotide sequence ID" value="NZ_CABJFV010000001.1"/>
</dbReference>
<reference evidence="1 2" key="1">
    <citation type="submission" date="2018-08" db="EMBL/GenBank/DDBJ databases">
        <title>A genome reference for cultivated species of the human gut microbiota.</title>
        <authorList>
            <person name="Zou Y."/>
            <person name="Xue W."/>
            <person name="Luo G."/>
        </authorList>
    </citation>
    <scope>NUCLEOTIDE SEQUENCE [LARGE SCALE GENOMIC DNA]</scope>
    <source>
        <strain evidence="1 2">AM40-30BH</strain>
    </source>
</reference>
<evidence type="ECO:0000313" key="1">
    <source>
        <dbReference type="EMBL" id="RHB38486.1"/>
    </source>
</evidence>
<sequence>MKELSNKLLPIQIEGELNKEWDFLSEEYIGLLARTGRGMKYSLSFPVESHVSVTSPRTGIVWNIMIMLEDPKVIHYAFYTFYTNEYGEKGIYLIDEYRCSRVTPHYMKRLNSRYLKPKGIRYNDKHDIIRFIYLSLLKDTVMCGHRNTKYLAHNEGLSVIDHAGNGTVTYITFVNKEMLREYQEPFDKRRKLMYLIKERPNAKEPRRQLKLLMEELGLDFPKEYSSIKPRRKDPMQAMQTACEKAQMRQVRMPETGTTIGCGRPSKQQWINESDIKKLLKK</sequence>
<dbReference type="Proteomes" id="UP000284379">
    <property type="component" value="Unassembled WGS sequence"/>
</dbReference>
<dbReference type="AlphaFoldDB" id="A0A413VY28"/>
<protein>
    <submittedName>
        <fullName evidence="1">Uncharacterized protein</fullName>
    </submittedName>
</protein>
<name>A0A413VY28_9BACE</name>
<gene>
    <name evidence="1" type="ORF">DW888_01345</name>
</gene>
<organism evidence="1 2">
    <name type="scientific">Bacteroides nordii</name>
    <dbReference type="NCBI Taxonomy" id="291645"/>
    <lineage>
        <taxon>Bacteria</taxon>
        <taxon>Pseudomonadati</taxon>
        <taxon>Bacteroidota</taxon>
        <taxon>Bacteroidia</taxon>
        <taxon>Bacteroidales</taxon>
        <taxon>Bacteroidaceae</taxon>
        <taxon>Bacteroides</taxon>
    </lineage>
</organism>
<dbReference type="EMBL" id="QSGO01000001">
    <property type="protein sequence ID" value="RHB38486.1"/>
    <property type="molecule type" value="Genomic_DNA"/>
</dbReference>
<proteinExistence type="predicted"/>